<organism evidence="1 2">
    <name type="scientific">Thalassoglobus polymorphus</name>
    <dbReference type="NCBI Taxonomy" id="2527994"/>
    <lineage>
        <taxon>Bacteria</taxon>
        <taxon>Pseudomonadati</taxon>
        <taxon>Planctomycetota</taxon>
        <taxon>Planctomycetia</taxon>
        <taxon>Planctomycetales</taxon>
        <taxon>Planctomycetaceae</taxon>
        <taxon>Thalassoglobus</taxon>
    </lineage>
</organism>
<evidence type="ECO:0000313" key="2">
    <source>
        <dbReference type="Proteomes" id="UP000315724"/>
    </source>
</evidence>
<sequence length="386" mass="44034">MMIAQIRNSLFCLCLLLIVNAVGVSDDQPRLLRESQFRIAINRALIANGERTILQDYLQRLAQEREVAILLDRRVDPSQRVNVAISENTFDAGIRSLVKQIGLEVSVVGDSLIVGPPESTNLLRTRCAIARREFDTIEGFTPKRQFEILRRYELKWDDLSTPREILKQLASRYNFTIENLEDVPHDLWFRGTLTYPNLVESLTILLTQFQLSFEWIDAETIRIVPEVPRVGIEGEHRPRGMPVADAISLVKRNFPNLEVQRAGSRIAFSGLLEEHESVAVLIGEKQPRRPKSGDPESKPLHQRRFTLKMVRKPFGSLMATLQQQGIEVRYNAQEFNEAGIDLGHKISIELEQATIDQLLKESCDKVGIDYEVDDFRILLKLKAGPE</sequence>
<dbReference type="KEGG" id="tpol:Mal48_41220"/>
<dbReference type="Proteomes" id="UP000315724">
    <property type="component" value="Chromosome"/>
</dbReference>
<gene>
    <name evidence="1" type="ORF">Mal48_41220</name>
</gene>
<name>A0A517QT87_9PLAN</name>
<protein>
    <submittedName>
        <fullName evidence="1">Uncharacterized protein</fullName>
    </submittedName>
</protein>
<accession>A0A517QT87</accession>
<dbReference type="OrthoDB" id="286171at2"/>
<reference evidence="1 2" key="1">
    <citation type="submission" date="2019-02" db="EMBL/GenBank/DDBJ databases">
        <title>Deep-cultivation of Planctomycetes and their phenomic and genomic characterization uncovers novel biology.</title>
        <authorList>
            <person name="Wiegand S."/>
            <person name="Jogler M."/>
            <person name="Boedeker C."/>
            <person name="Pinto D."/>
            <person name="Vollmers J."/>
            <person name="Rivas-Marin E."/>
            <person name="Kohn T."/>
            <person name="Peeters S.H."/>
            <person name="Heuer A."/>
            <person name="Rast P."/>
            <person name="Oberbeckmann S."/>
            <person name="Bunk B."/>
            <person name="Jeske O."/>
            <person name="Meyerdierks A."/>
            <person name="Storesund J.E."/>
            <person name="Kallscheuer N."/>
            <person name="Luecker S."/>
            <person name="Lage O.M."/>
            <person name="Pohl T."/>
            <person name="Merkel B.J."/>
            <person name="Hornburger P."/>
            <person name="Mueller R.-W."/>
            <person name="Bruemmer F."/>
            <person name="Labrenz M."/>
            <person name="Spormann A.M."/>
            <person name="Op den Camp H."/>
            <person name="Overmann J."/>
            <person name="Amann R."/>
            <person name="Jetten M.S.M."/>
            <person name="Mascher T."/>
            <person name="Medema M.H."/>
            <person name="Devos D.P."/>
            <person name="Kaster A.-K."/>
            <person name="Ovreas L."/>
            <person name="Rohde M."/>
            <person name="Galperin M.Y."/>
            <person name="Jogler C."/>
        </authorList>
    </citation>
    <scope>NUCLEOTIDE SEQUENCE [LARGE SCALE GENOMIC DNA]</scope>
    <source>
        <strain evidence="1 2">Mal48</strain>
    </source>
</reference>
<dbReference type="EMBL" id="CP036267">
    <property type="protein sequence ID" value="QDT34849.1"/>
    <property type="molecule type" value="Genomic_DNA"/>
</dbReference>
<dbReference type="AlphaFoldDB" id="A0A517QT87"/>
<evidence type="ECO:0000313" key="1">
    <source>
        <dbReference type="EMBL" id="QDT34849.1"/>
    </source>
</evidence>
<proteinExistence type="predicted"/>
<keyword evidence="2" id="KW-1185">Reference proteome</keyword>